<evidence type="ECO:0000313" key="2">
    <source>
        <dbReference type="Proteomes" id="UP000016630"/>
    </source>
</evidence>
<evidence type="ECO:0008006" key="3">
    <source>
        <dbReference type="Google" id="ProtNLM"/>
    </source>
</evidence>
<dbReference type="EMBL" id="AWUW01000146">
    <property type="protein sequence ID" value="ERJ63936.1"/>
    <property type="molecule type" value="Genomic_DNA"/>
</dbReference>
<dbReference type="HOGENOM" id="CLU_199035_0_0_10"/>
<dbReference type="AlphaFoldDB" id="A0A0E2LN95"/>
<protein>
    <recommendedName>
        <fullName evidence="3">Glycine cleavage system H protein</fullName>
    </recommendedName>
</protein>
<evidence type="ECO:0000313" key="1">
    <source>
        <dbReference type="EMBL" id="ERJ63936.1"/>
    </source>
</evidence>
<comment type="caution">
    <text evidence="1">The sequence shown here is derived from an EMBL/GenBank/DDBJ whole genome shotgun (WGS) entry which is preliminary data.</text>
</comment>
<reference evidence="1 2" key="1">
    <citation type="submission" date="2013-06" db="EMBL/GenBank/DDBJ databases">
        <authorList>
            <person name="Weinstock G."/>
            <person name="Sodergren E."/>
            <person name="Lobos E.A."/>
            <person name="Fulton L."/>
            <person name="Fulton R."/>
            <person name="Courtney L."/>
            <person name="Fronick C."/>
            <person name="O'Laughlin M."/>
            <person name="Godfrey J."/>
            <person name="Wilson R.M."/>
            <person name="Miner T."/>
            <person name="Farmer C."/>
            <person name="Delehaunty K."/>
            <person name="Cordes M."/>
            <person name="Minx P."/>
            <person name="Tomlinson C."/>
            <person name="Chen J."/>
            <person name="Wollam A."/>
            <person name="Pepin K.H."/>
            <person name="Bhonagiri V."/>
            <person name="Zhang X."/>
            <person name="Warren W."/>
            <person name="Mitreva M."/>
            <person name="Mardis E.R."/>
            <person name="Wilson R.K."/>
        </authorList>
    </citation>
    <scope>NUCLEOTIDE SEQUENCE [LARGE SCALE GENOMIC DNA]</scope>
    <source>
        <strain evidence="1 2">F0570</strain>
    </source>
</reference>
<sequence length="62" mass="6735">MFSPRFSVCTSSTYARVLCRDRLFVVSGKGSSGLPRTKKVGAASRLDDNLHTSISLQVVFSP</sequence>
<accession>A0A0E2LN95</accession>
<proteinExistence type="predicted"/>
<gene>
    <name evidence="1" type="ORF">HMPREF1555_02211</name>
</gene>
<organism evidence="1 2">
    <name type="scientific">Porphyromonas gingivalis F0570</name>
    <dbReference type="NCBI Taxonomy" id="1227271"/>
    <lineage>
        <taxon>Bacteria</taxon>
        <taxon>Pseudomonadati</taxon>
        <taxon>Bacteroidota</taxon>
        <taxon>Bacteroidia</taxon>
        <taxon>Bacteroidales</taxon>
        <taxon>Porphyromonadaceae</taxon>
        <taxon>Porphyromonas</taxon>
    </lineage>
</organism>
<dbReference type="Proteomes" id="UP000016630">
    <property type="component" value="Unassembled WGS sequence"/>
</dbReference>
<name>A0A0E2LN95_PORGN</name>